<dbReference type="EMBL" id="HAHI01000065">
    <property type="protein sequence ID" value="SNX33281.1"/>
    <property type="molecule type" value="Transcribed_RNA"/>
</dbReference>
<keyword evidence="1" id="KW-0732">Signal</keyword>
<evidence type="ECO:0000313" key="2">
    <source>
        <dbReference type="EMBL" id="SNX33281.1"/>
    </source>
</evidence>
<evidence type="ECO:0000256" key="1">
    <source>
        <dbReference type="SAM" id="SignalP"/>
    </source>
</evidence>
<accession>A0A4Q8K1S1</accession>
<feature type="chain" id="PRO_5020850350" evidence="1">
    <location>
        <begin position="21"/>
        <end position="90"/>
    </location>
</feature>
<reference evidence="2" key="2">
    <citation type="submission" date="2019-05" db="EMBL/GenBank/DDBJ databases">
        <title>Unravelling the molecular evolution of spider venoms.</title>
        <authorList>
            <person name="Pineda S."/>
        </authorList>
    </citation>
    <scope>NUCLEOTIDE SEQUENCE</scope>
</reference>
<organism evidence="2">
    <name type="scientific">Heteropoda jugulans</name>
    <dbReference type="NCBI Taxonomy" id="1358901"/>
    <lineage>
        <taxon>Eukaryota</taxon>
        <taxon>Metazoa</taxon>
        <taxon>Ecdysozoa</taxon>
        <taxon>Arthropoda</taxon>
        <taxon>Chelicerata</taxon>
        <taxon>Arachnida</taxon>
        <taxon>Araneae</taxon>
        <taxon>Araneomorphae</taxon>
        <taxon>Entelegynae</taxon>
        <taxon>Dionycha</taxon>
        <taxon>Sparassidae</taxon>
        <taxon>Heteropoda</taxon>
    </lineage>
</organism>
<reference evidence="2" key="1">
    <citation type="submission" date="2017-05" db="EMBL/GenBank/DDBJ databases">
        <authorList>
            <person name="QRISCLOUD D."/>
        </authorList>
    </citation>
    <scope>NUCLEOTIDE SEQUENCE</scope>
</reference>
<name>A0A4Q8K1S1_9ARAC</name>
<protein>
    <submittedName>
        <fullName evidence="2">U30-Sparatoxin-Hju1a_1</fullName>
    </submittedName>
</protein>
<sequence>MKSFITLCFVLLLLYTVVDAQRCRRNADCEGNQCCQMRMCQNRGAEGDPCMRRRTCPCQEGLECNNEERICINPDSTTTTTTVTTPDESA</sequence>
<feature type="signal peptide" evidence="1">
    <location>
        <begin position="1"/>
        <end position="20"/>
    </location>
</feature>
<dbReference type="AlphaFoldDB" id="A0A4Q8K1S1"/>
<proteinExistence type="predicted"/>